<evidence type="ECO:0000313" key="3">
    <source>
        <dbReference type="WBParaSite" id="maker-E.canG7_contigs_3475-snap-gene-1.45-mRNA-1"/>
    </source>
</evidence>
<dbReference type="PANTHER" id="PTHR32059">
    <property type="entry name" value="RAB11-BINDING PROTEIN RELCH"/>
    <property type="match status" value="1"/>
</dbReference>
<dbReference type="InterPro" id="IPR006594">
    <property type="entry name" value="LisH"/>
</dbReference>
<name>A0A915EU19_9CEST</name>
<reference evidence="3" key="1">
    <citation type="submission" date="2022-11" db="UniProtKB">
        <authorList>
            <consortium name="WormBaseParasite"/>
        </authorList>
    </citation>
    <scope>IDENTIFICATION</scope>
</reference>
<dbReference type="SUPFAM" id="SSF48371">
    <property type="entry name" value="ARM repeat"/>
    <property type="match status" value="1"/>
</dbReference>
<dbReference type="Gene3D" id="1.25.10.10">
    <property type="entry name" value="Leucine-rich Repeat Variant"/>
    <property type="match status" value="1"/>
</dbReference>
<dbReference type="GO" id="GO:0005802">
    <property type="term" value="C:trans-Golgi network"/>
    <property type="evidence" value="ECO:0007669"/>
    <property type="project" value="InterPro"/>
</dbReference>
<dbReference type="Proteomes" id="UP000887562">
    <property type="component" value="Unplaced"/>
</dbReference>
<dbReference type="InterPro" id="IPR016024">
    <property type="entry name" value="ARM-type_fold"/>
</dbReference>
<dbReference type="PANTHER" id="PTHR32059:SF0">
    <property type="entry name" value="RAB11-BINDING PROTEIN RELCH"/>
    <property type="match status" value="1"/>
</dbReference>
<sequence length="1542" mass="171155">MALFETTIIEQGTKPETQFSDYLLKDKFVLTALEFHYELLERGISCNTLEEFFSNPENFYRFDSNRSEVISTNSHVSLSTSDSVDLRTGSEDQNYFEEQLKGNVDPTNYFKVLEFELRKRNEEIKSLRRRLTTATVGVSKATEPLNSSTPSNWECYDSKDSGPASNTEMRVLRFLVNEHLLNNGYKLSAVQFAEECEVEDQQDLDDWDDVGLTCNRPPNLLMLLRSSWMLPCHKLLRSESSTPHSARPQATVANATAEFTDEAVQTELSAGILDEELETNKTALSALRCNFEATKAELEVSRQQIGDLRGKVMRIEAENVSLAQESTYWRNQLLCLKRDYPDLVGTTVVKASKNAAPAQSLSNGYVESGTEDADAAEKSSENGHIKTSSPVPSPPCADPPASKVTAPLPKLVINNPQFIRRCAPEFVRCASELLPPVETEEVPLEVSRLADTLDEIIVAIGSQIQGILKHLPDDRKTLALPLLIQAICLHPDAEVRDQILRTLFNLFTDSPEADTKEVEIKRAGTILHQCRDLATCLGPQRIESELLPQIWSQLNERPSNSLRKLLISACGVIAPATPSRLRSSLLLSILLQSIEEEKAEEVRAVALRSLAAVVALMEDRDKVPQLVTTFDTVFRADWTHSPPATTALPCPHVVTYGCLPCLVSGSSMGTCPSVITASCNWLLPTVAQWCLEVGSFNDLLLKPWLQRLMNLCFTLDVSKSRPKSSSVLAAPRRLKAAFSTDELFCIMTVLNRLVPFVFVSVLESLTLLRPDTEDCDDLVLDDVAKDVKKAEGEDLEENGSIGIANSNTVDERRSSVDLDQCVYLFVPQYILGKRRYEQLLECFNHILSGSKIICGEAEQQKQSASEDAENETLATTMDIVSMSTGREGDEWPAMDAVRQHLFCVAQMLRTITPCPNTSSTSGVTEAVETTEGHEYLEQDPISPQEFLALMQTPTGLHGTCNLLQVFSHYARSFVYMSPFLAKHLEQLRCKATSENLSTRSSWNAVYRDFDLKALPSGAFAGYCCLLASTKFKSELNKVKMLIANAIFLHSRDSCSLHGVRAGIMTLCHSEDAMMIAHAVLLPALRSCASCADPAVRRTASNIFYTLIAYLSDAVDFDSAAAATSKKLTPAPAKQHNRQSSWVPATLSLLEECWQLVSQLARDDYASVGTAAFPESNSTGTTEIPPLDEHSADWSCISVALGPLFCLYSRMLRSSPYVTDMDLMQRRNLSENSRIAEQALGLIGRLMSMVSAEGQSPLDPSAVQFLVQRQHWETLVSGLLQVANRLFLTCPEEFRDTRILPWLYRLTEINNMIPDLEKRTRLGQRLVNVFSTAAFCTEAVMMTWVMPGLDRLRLDFVEAGEKESAEGLEQLSSDLRQRLANYISPSPVQPIAADTTKNSLRQKFANLLNSASDSPITHGKKRGGGSQHHLLRDESAGAVQPSLLVLFVGDISLMTARLPRHRFPTEAPYNGDFFDAEAGDDDNYEEVPRPHHHSRRCNWKPGELSISITENPFFIDLRFVSPVGTTSVSIASPITDFSVLDNE</sequence>
<dbReference type="GO" id="GO:0055037">
    <property type="term" value="C:recycling endosome"/>
    <property type="evidence" value="ECO:0007669"/>
    <property type="project" value="TreeGrafter"/>
</dbReference>
<evidence type="ECO:0000313" key="2">
    <source>
        <dbReference type="Proteomes" id="UP000887562"/>
    </source>
</evidence>
<dbReference type="InterPro" id="IPR011989">
    <property type="entry name" value="ARM-like"/>
</dbReference>
<feature type="region of interest" description="Disordered" evidence="1">
    <location>
        <begin position="141"/>
        <end position="160"/>
    </location>
</feature>
<protein>
    <submittedName>
        <fullName evidence="3">LisH domain-containing protein</fullName>
    </submittedName>
</protein>
<accession>A0A915EU19</accession>
<dbReference type="GO" id="GO:0032367">
    <property type="term" value="P:intracellular cholesterol transport"/>
    <property type="evidence" value="ECO:0007669"/>
    <property type="project" value="InterPro"/>
</dbReference>
<dbReference type="PROSITE" id="PS50896">
    <property type="entry name" value="LISH"/>
    <property type="match status" value="1"/>
</dbReference>
<proteinExistence type="predicted"/>
<dbReference type="InterPro" id="IPR040362">
    <property type="entry name" value="RELCH"/>
</dbReference>
<keyword evidence="2" id="KW-1185">Reference proteome</keyword>
<organism evidence="2 3">
    <name type="scientific">Echinococcus canadensis</name>
    <dbReference type="NCBI Taxonomy" id="519352"/>
    <lineage>
        <taxon>Eukaryota</taxon>
        <taxon>Metazoa</taxon>
        <taxon>Spiralia</taxon>
        <taxon>Lophotrochozoa</taxon>
        <taxon>Platyhelminthes</taxon>
        <taxon>Cestoda</taxon>
        <taxon>Eucestoda</taxon>
        <taxon>Cyclophyllidea</taxon>
        <taxon>Taeniidae</taxon>
        <taxon>Echinococcus</taxon>
        <taxon>Echinococcus canadensis group</taxon>
    </lineage>
</organism>
<feature type="compositionally biased region" description="Basic and acidic residues" evidence="1">
    <location>
        <begin position="375"/>
        <end position="384"/>
    </location>
</feature>
<dbReference type="WBParaSite" id="maker-E.canG7_contigs_3475-snap-gene-1.45-mRNA-1">
    <property type="protein sequence ID" value="maker-E.canG7_contigs_3475-snap-gene-1.45-mRNA-1"/>
    <property type="gene ID" value="EcG7_00697"/>
</dbReference>
<feature type="region of interest" description="Disordered" evidence="1">
    <location>
        <begin position="359"/>
        <end position="401"/>
    </location>
</feature>
<evidence type="ECO:0000256" key="1">
    <source>
        <dbReference type="SAM" id="MobiDB-lite"/>
    </source>
</evidence>